<feature type="domain" description="Helicase ATP-binding" evidence="5">
    <location>
        <begin position="242"/>
        <end position="403"/>
    </location>
</feature>
<dbReference type="GO" id="GO:0031297">
    <property type="term" value="P:replication fork processing"/>
    <property type="evidence" value="ECO:0007669"/>
    <property type="project" value="TreeGrafter"/>
</dbReference>
<dbReference type="InterPro" id="IPR038718">
    <property type="entry name" value="SNF2-like_sf"/>
</dbReference>
<dbReference type="OrthoDB" id="9814088at2"/>
<dbReference type="PROSITE" id="PS51194">
    <property type="entry name" value="HELICASE_CTER"/>
    <property type="match status" value="1"/>
</dbReference>
<accession>A0A844FJI5</accession>
<name>A0A844FJI5_9FIRM</name>
<evidence type="ECO:0000256" key="3">
    <source>
        <dbReference type="ARBA" id="ARBA00022806"/>
    </source>
</evidence>
<evidence type="ECO:0000259" key="5">
    <source>
        <dbReference type="PROSITE" id="PS51192"/>
    </source>
</evidence>
<dbReference type="PANTHER" id="PTHR45766">
    <property type="entry name" value="DNA ANNEALING HELICASE AND ENDONUCLEASE ZRANB3 FAMILY MEMBER"/>
    <property type="match status" value="1"/>
</dbReference>
<dbReference type="PANTHER" id="PTHR45766:SF6">
    <property type="entry name" value="SWI_SNF-RELATED MATRIX-ASSOCIATED ACTIN-DEPENDENT REGULATOR OF CHROMATIN SUBFAMILY A-LIKE PROTEIN 1"/>
    <property type="match status" value="1"/>
</dbReference>
<reference evidence="7 8" key="1">
    <citation type="submission" date="2019-08" db="EMBL/GenBank/DDBJ databases">
        <title>In-depth cultivation of the pig gut microbiome towards novel bacterial diversity and tailored functional studies.</title>
        <authorList>
            <person name="Wylensek D."/>
            <person name="Hitch T.C.A."/>
            <person name="Clavel T."/>
        </authorList>
    </citation>
    <scope>NUCLEOTIDE SEQUENCE [LARGE SCALE GENOMIC DNA]</scope>
    <source>
        <strain evidence="7 8">Med78-601-WT-4W-RMD-3</strain>
    </source>
</reference>
<evidence type="ECO:0000313" key="8">
    <source>
        <dbReference type="Proteomes" id="UP000462760"/>
    </source>
</evidence>
<comment type="caution">
    <text evidence="7">The sequence shown here is derived from an EMBL/GenBank/DDBJ whole genome shotgun (WGS) entry which is preliminary data.</text>
</comment>
<dbReference type="Proteomes" id="UP000462760">
    <property type="component" value="Unassembled WGS sequence"/>
</dbReference>
<dbReference type="InterPro" id="IPR006935">
    <property type="entry name" value="Helicase/UvrB_N"/>
</dbReference>
<dbReference type="Pfam" id="PF00271">
    <property type="entry name" value="Helicase_C"/>
    <property type="match status" value="1"/>
</dbReference>
<evidence type="ECO:0000256" key="1">
    <source>
        <dbReference type="ARBA" id="ARBA00022741"/>
    </source>
</evidence>
<dbReference type="GO" id="GO:0016787">
    <property type="term" value="F:hydrolase activity"/>
    <property type="evidence" value="ECO:0007669"/>
    <property type="project" value="UniProtKB-KW"/>
</dbReference>
<gene>
    <name evidence="7" type="ORF">FYJ27_09845</name>
</gene>
<organism evidence="7 8">
    <name type="scientific">Anaerosalibacter bizertensis</name>
    <dbReference type="NCBI Taxonomy" id="932217"/>
    <lineage>
        <taxon>Bacteria</taxon>
        <taxon>Bacillati</taxon>
        <taxon>Bacillota</taxon>
        <taxon>Tissierellia</taxon>
        <taxon>Tissierellales</taxon>
        <taxon>Sporanaerobacteraceae</taxon>
        <taxon>Anaerosalibacter</taxon>
    </lineage>
</organism>
<dbReference type="GO" id="GO:0004386">
    <property type="term" value="F:helicase activity"/>
    <property type="evidence" value="ECO:0007669"/>
    <property type="project" value="UniProtKB-KW"/>
</dbReference>
<evidence type="ECO:0000256" key="2">
    <source>
        <dbReference type="ARBA" id="ARBA00022801"/>
    </source>
</evidence>
<dbReference type="InterPro" id="IPR057342">
    <property type="entry name" value="DEXDc_RapA"/>
</dbReference>
<evidence type="ECO:0000259" key="6">
    <source>
        <dbReference type="PROSITE" id="PS51194"/>
    </source>
</evidence>
<feature type="domain" description="Helicase C-terminal" evidence="6">
    <location>
        <begin position="673"/>
        <end position="857"/>
    </location>
</feature>
<dbReference type="CDD" id="cd18011">
    <property type="entry name" value="DEXDc_RapA"/>
    <property type="match status" value="1"/>
</dbReference>
<dbReference type="GO" id="GO:0005524">
    <property type="term" value="F:ATP binding"/>
    <property type="evidence" value="ECO:0007669"/>
    <property type="project" value="InterPro"/>
</dbReference>
<dbReference type="SUPFAM" id="SSF52540">
    <property type="entry name" value="P-loop containing nucleoside triphosphate hydrolases"/>
    <property type="match status" value="2"/>
</dbReference>
<dbReference type="CDD" id="cd18793">
    <property type="entry name" value="SF2_C_SNF"/>
    <property type="match status" value="1"/>
</dbReference>
<proteinExistence type="predicted"/>
<dbReference type="Pfam" id="PF04851">
    <property type="entry name" value="ResIII"/>
    <property type="match status" value="1"/>
</dbReference>
<dbReference type="InterPro" id="IPR027417">
    <property type="entry name" value="P-loop_NTPase"/>
</dbReference>
<dbReference type="InterPro" id="IPR014001">
    <property type="entry name" value="Helicase_ATP-bd"/>
</dbReference>
<evidence type="ECO:0000256" key="4">
    <source>
        <dbReference type="ARBA" id="ARBA00022840"/>
    </source>
</evidence>
<keyword evidence="4" id="KW-0067">ATP-binding</keyword>
<dbReference type="Gene3D" id="3.40.50.300">
    <property type="entry name" value="P-loop containing nucleotide triphosphate hydrolases"/>
    <property type="match status" value="1"/>
</dbReference>
<dbReference type="GO" id="GO:0003677">
    <property type="term" value="F:DNA binding"/>
    <property type="evidence" value="ECO:0007669"/>
    <property type="project" value="InterPro"/>
</dbReference>
<dbReference type="SMART" id="SM00490">
    <property type="entry name" value="HELICc"/>
    <property type="match status" value="1"/>
</dbReference>
<dbReference type="InterPro" id="IPR049730">
    <property type="entry name" value="SNF2/RAD54-like_C"/>
</dbReference>
<dbReference type="Gene3D" id="3.40.50.10810">
    <property type="entry name" value="Tandem AAA-ATPase domain"/>
    <property type="match status" value="1"/>
</dbReference>
<sequence>MKTMYLNNKGKDTIFNYLKNDINVNSTLDVISMNYSIYALYQFKKAFKNNKNTNIIISNPNWNKLKILGERYEREYRNKLNQRYIALEIKNILKDNIDIFISKDIGIMNNGIIKIENESTISTIMGNIKFTLDGLGIVPTKDFYLNTYMNHSKDENNNIVEYIDSIKDNRLHNIKNEFISILDELIEAKSPEYIYFIALYSIFTEELAGLKDGVFKKQTGIEQTKIWNTLYKFQEDGARGIIEKLEKYNGCILADSVGLGKTFTALSVIKYYELRNDRVLVLAPKKLRENWTIYTLNDDRNPFVNDRFNYDVLNHTDLSRYTGYSGDINLENINWGNYDLIVIDESHNFRNNNTRKEKVTRYSRMMEEVIKAGVKSKVLMLSATPVNTKMNDLKNQIAFITEEDDSAFKSAGIKSIEQTLRIAQAKFNIWSELPDEARTTYRFISEVNNDYFKLLDAITIARSRKHIEKYYGLDEIGKFPERLKPKNIYSDIDLKGEYPRLEDINKIIKKLNFAIYSPLKYVLPSKRDVYSKKYDTEVKDGKSIFKQTDREQNIIGLMRVNMLKRMESSIHSFGITLANILKKIDYMIDKIENSQNEKIREVEIDEELDDEDLDMVTVGEKIEINLKDMDLKKWKSELEDDKRELEKILKATAVIRPERDEKLYELKKLIEYKIENPINKANKKVIIFTAFADTADYLYENLAQEFKDIYNINSALIKGSGQNKTTMKDVNTKDINTVLTHFSPISKERKKGFTEEIDILIATDCISEGQNLQDCDYLINYDIHWNPVRIIQRFGRIDRIGSNNDVIQLVNFWPNMELDEYINLENRVKSRMVLSDVSSTGEENVLDLSKKEMNDLKYRQKQLLKLKTEVVDLEDISGGISITDLTFNDFKMDLEKYLDKYEEEFFTGLYAITKIPENLKDEYDKGVIFVLKQVDEDIKAENYNPFHPYYLIYITDEEEIKYSYTHTKNILDILKKIGKENIEVDMERENRLKKETKNYKNMDKYRRLLEKAIENILGEKEEDGIMSLFRPGGTSIGIENKDIDSFETISYLILE</sequence>
<evidence type="ECO:0000313" key="7">
    <source>
        <dbReference type="EMBL" id="MSS44025.1"/>
    </source>
</evidence>
<dbReference type="SMART" id="SM00487">
    <property type="entry name" value="DEXDc"/>
    <property type="match status" value="1"/>
</dbReference>
<keyword evidence="3 7" id="KW-0347">Helicase</keyword>
<dbReference type="GO" id="GO:0006281">
    <property type="term" value="P:DNA repair"/>
    <property type="evidence" value="ECO:0007669"/>
    <property type="project" value="TreeGrafter"/>
</dbReference>
<keyword evidence="1" id="KW-0547">Nucleotide-binding</keyword>
<dbReference type="InterPro" id="IPR001650">
    <property type="entry name" value="Helicase_C-like"/>
</dbReference>
<protein>
    <submittedName>
        <fullName evidence="7">Helicase</fullName>
    </submittedName>
</protein>
<dbReference type="RefSeq" id="WP_154484698.1">
    <property type="nucleotide sequence ID" value="NZ_VULR01000014.1"/>
</dbReference>
<dbReference type="EMBL" id="VULR01000014">
    <property type="protein sequence ID" value="MSS44025.1"/>
    <property type="molecule type" value="Genomic_DNA"/>
</dbReference>
<dbReference type="PROSITE" id="PS51192">
    <property type="entry name" value="HELICASE_ATP_BIND_1"/>
    <property type="match status" value="1"/>
</dbReference>
<keyword evidence="2" id="KW-0378">Hydrolase</keyword>
<dbReference type="AlphaFoldDB" id="A0A844FJI5"/>